<keyword evidence="3" id="KW-1185">Reference proteome</keyword>
<feature type="compositionally biased region" description="Polar residues" evidence="1">
    <location>
        <begin position="51"/>
        <end position="65"/>
    </location>
</feature>
<dbReference type="Proteomes" id="UP000244336">
    <property type="component" value="Chromosome 2"/>
</dbReference>
<feature type="compositionally biased region" description="Basic residues" evidence="1">
    <location>
        <begin position="28"/>
        <end position="40"/>
    </location>
</feature>
<protein>
    <submittedName>
        <fullName evidence="2">Uncharacterized protein</fullName>
    </submittedName>
</protein>
<gene>
    <name evidence="2" type="ORF">GQ55_2G203400</name>
</gene>
<feature type="region of interest" description="Disordered" evidence="1">
    <location>
        <begin position="152"/>
        <end position="172"/>
    </location>
</feature>
<feature type="compositionally biased region" description="Basic residues" evidence="1">
    <location>
        <begin position="1"/>
        <end position="20"/>
    </location>
</feature>
<evidence type="ECO:0000313" key="3">
    <source>
        <dbReference type="Proteomes" id="UP000244336"/>
    </source>
</evidence>
<reference evidence="2 3" key="1">
    <citation type="submission" date="2018-04" db="EMBL/GenBank/DDBJ databases">
        <title>WGS assembly of Panicum hallii var. hallii HAL2.</title>
        <authorList>
            <person name="Lovell J."/>
            <person name="Jenkins J."/>
            <person name="Lowry D."/>
            <person name="Mamidi S."/>
            <person name="Sreedasyam A."/>
            <person name="Weng X."/>
            <person name="Barry K."/>
            <person name="Bonette J."/>
            <person name="Campitelli B."/>
            <person name="Daum C."/>
            <person name="Gordon S."/>
            <person name="Gould B."/>
            <person name="Lipzen A."/>
            <person name="MacQueen A."/>
            <person name="Palacio-Mejia J."/>
            <person name="Plott C."/>
            <person name="Shakirov E."/>
            <person name="Shu S."/>
            <person name="Yoshinaga Y."/>
            <person name="Zane M."/>
            <person name="Rokhsar D."/>
            <person name="Grimwood J."/>
            <person name="Schmutz J."/>
            <person name="Juenger T."/>
        </authorList>
    </citation>
    <scope>NUCLEOTIDE SEQUENCE [LARGE SCALE GENOMIC DNA]</scope>
    <source>
        <strain evidence="3">cv. HAL2</strain>
    </source>
</reference>
<dbReference type="Gramene" id="PUZ70152">
    <property type="protein sequence ID" value="PUZ70152"/>
    <property type="gene ID" value="GQ55_2G203400"/>
</dbReference>
<dbReference type="EMBL" id="CM009750">
    <property type="protein sequence ID" value="PUZ70152.1"/>
    <property type="molecule type" value="Genomic_DNA"/>
</dbReference>
<evidence type="ECO:0000256" key="1">
    <source>
        <dbReference type="SAM" id="MobiDB-lite"/>
    </source>
</evidence>
<sequence>MPHLPRRAAPAPHRRHHLPRRATPCRLHLQRRARGRRRRASPPAQSLARSGSQSDPSPATSSRTAVSRLPAGPIYGAVLLPIGPISNDELKDGSAAPPRRPHLPHGSARGWQRRTSAPAPSPARFCSRMAPRRLPAGLTSSRMMTTLVTRGDRRAAPGAGDPRRTASCSDARGRLRRHEWARTNMKSLPKYREGILAKRIAKWEYEE</sequence>
<feature type="compositionally biased region" description="Low complexity" evidence="1">
    <location>
        <begin position="41"/>
        <end position="50"/>
    </location>
</feature>
<feature type="region of interest" description="Disordered" evidence="1">
    <location>
        <begin position="89"/>
        <end position="124"/>
    </location>
</feature>
<evidence type="ECO:0000313" key="2">
    <source>
        <dbReference type="EMBL" id="PUZ70152.1"/>
    </source>
</evidence>
<organism evidence="2 3">
    <name type="scientific">Panicum hallii var. hallii</name>
    <dbReference type="NCBI Taxonomy" id="1504633"/>
    <lineage>
        <taxon>Eukaryota</taxon>
        <taxon>Viridiplantae</taxon>
        <taxon>Streptophyta</taxon>
        <taxon>Embryophyta</taxon>
        <taxon>Tracheophyta</taxon>
        <taxon>Spermatophyta</taxon>
        <taxon>Magnoliopsida</taxon>
        <taxon>Liliopsida</taxon>
        <taxon>Poales</taxon>
        <taxon>Poaceae</taxon>
        <taxon>PACMAD clade</taxon>
        <taxon>Panicoideae</taxon>
        <taxon>Panicodae</taxon>
        <taxon>Paniceae</taxon>
        <taxon>Panicinae</taxon>
        <taxon>Panicum</taxon>
        <taxon>Panicum sect. Panicum</taxon>
    </lineage>
</organism>
<name>A0A2T7EQP6_9POAL</name>
<proteinExistence type="predicted"/>
<dbReference type="AlphaFoldDB" id="A0A2T7EQP6"/>
<accession>A0A2T7EQP6</accession>
<feature type="region of interest" description="Disordered" evidence="1">
    <location>
        <begin position="1"/>
        <end position="68"/>
    </location>
</feature>